<proteinExistence type="predicted"/>
<dbReference type="Proteomes" id="UP000663852">
    <property type="component" value="Unassembled WGS sequence"/>
</dbReference>
<reference evidence="1" key="1">
    <citation type="submission" date="2021-02" db="EMBL/GenBank/DDBJ databases">
        <authorList>
            <person name="Nowell W R."/>
        </authorList>
    </citation>
    <scope>NUCLEOTIDE SEQUENCE</scope>
</reference>
<evidence type="ECO:0000313" key="2">
    <source>
        <dbReference type="Proteomes" id="UP000663852"/>
    </source>
</evidence>
<dbReference type="AlphaFoldDB" id="A0A815CQD9"/>
<name>A0A815CQD9_ADIRI</name>
<organism evidence="1 2">
    <name type="scientific">Adineta ricciae</name>
    <name type="common">Rotifer</name>
    <dbReference type="NCBI Taxonomy" id="249248"/>
    <lineage>
        <taxon>Eukaryota</taxon>
        <taxon>Metazoa</taxon>
        <taxon>Spiralia</taxon>
        <taxon>Gnathifera</taxon>
        <taxon>Rotifera</taxon>
        <taxon>Eurotatoria</taxon>
        <taxon>Bdelloidea</taxon>
        <taxon>Adinetida</taxon>
        <taxon>Adinetidae</taxon>
        <taxon>Adineta</taxon>
    </lineage>
</organism>
<accession>A0A815CQD9</accession>
<dbReference type="EMBL" id="CAJNOJ010000205">
    <property type="protein sequence ID" value="CAF1286730.1"/>
    <property type="molecule type" value="Genomic_DNA"/>
</dbReference>
<gene>
    <name evidence="1" type="ORF">EDS130_LOCUS29858</name>
</gene>
<evidence type="ECO:0000313" key="1">
    <source>
        <dbReference type="EMBL" id="CAF1286730.1"/>
    </source>
</evidence>
<comment type="caution">
    <text evidence="1">The sequence shown here is derived from an EMBL/GenBank/DDBJ whole genome shotgun (WGS) entry which is preliminary data.</text>
</comment>
<protein>
    <submittedName>
        <fullName evidence="1">Uncharacterized protein</fullName>
    </submittedName>
</protein>
<sequence>MVNAQYMPFIQDARYNKQTKAIDIQVQYSGGCAEHEFQLKVGSCRETYPVQCDAKLIDLTVNDYCDAIVSREVSISTQSIGLDDGYYAGNKQTKTIDIQVQYSGGCAEHEFQLKVGSCRETYPVQCDAKLIDLTVNDYCDAIVSREVSISTQSIGLDDGYYAGATIQIYGGANTKAKFVLS</sequence>